<proteinExistence type="predicted"/>
<comment type="caution">
    <text evidence="1">The sequence shown here is derived from an EMBL/GenBank/DDBJ whole genome shotgun (WGS) entry which is preliminary data.</text>
</comment>
<evidence type="ECO:0000313" key="2">
    <source>
        <dbReference type="Proteomes" id="UP001162640"/>
    </source>
</evidence>
<dbReference type="PANTHER" id="PTHR46967:SF2">
    <property type="entry name" value="SUSHI, VON WILLEBRAND FACTOR TYPE A, EGF AND PENTRAXIN DOMAIN-CONTAINING PROTEIN 1-LIKE"/>
    <property type="match status" value="1"/>
</dbReference>
<protein>
    <recommendedName>
        <fullName evidence="3">Tyrosine-protein kinase ephrin type A/B receptor-like domain-containing protein</fullName>
    </recommendedName>
</protein>
<evidence type="ECO:0008006" key="3">
    <source>
        <dbReference type="Google" id="ProtNLM"/>
    </source>
</evidence>
<sequence>MACSNCAVGRYQLTFGGDGDCSQCTLGSIAYTPSSPTCLTCPAGQWHDSSSADKKCVFCEPNTFNENGEGDTCNLCEANSYSNAVASSCYSCLPGQRYESTSADDNKCVPCETNTYNENGEGETCTLCPSNSYSNPSSSSCYTCAPGDVYNDALIASQFGGKKCEPCPVATYSPTGNTCLPCVASNGYVNDITRAAICNYCGPGRRADVTTNTCQLCLVNEYSVGCSDTCSDCASGHSDPGSSSCINGPGEHSEEDASFCEKCPQYELHNKETDECECQDTFTRVEGVCTCTAGLTLPARPV</sequence>
<dbReference type="AlphaFoldDB" id="A0A9W7DUY8"/>
<dbReference type="InterPro" id="IPR009030">
    <property type="entry name" value="Growth_fac_rcpt_cys_sf"/>
</dbReference>
<accession>A0A9W7DUY8</accession>
<dbReference type="Proteomes" id="UP001162640">
    <property type="component" value="Unassembled WGS sequence"/>
</dbReference>
<name>A0A9W7DUY8_9STRA</name>
<organism evidence="1 2">
    <name type="scientific">Triparma laevis f. inornata</name>
    <dbReference type="NCBI Taxonomy" id="1714386"/>
    <lineage>
        <taxon>Eukaryota</taxon>
        <taxon>Sar</taxon>
        <taxon>Stramenopiles</taxon>
        <taxon>Ochrophyta</taxon>
        <taxon>Bolidophyceae</taxon>
        <taxon>Parmales</taxon>
        <taxon>Triparmaceae</taxon>
        <taxon>Triparma</taxon>
    </lineage>
</organism>
<dbReference type="SMART" id="SM01411">
    <property type="entry name" value="Ephrin_rec_like"/>
    <property type="match status" value="3"/>
</dbReference>
<gene>
    <name evidence="1" type="ORF">TL16_g01057</name>
</gene>
<dbReference type="PANTHER" id="PTHR46967">
    <property type="entry name" value="INSULIN-LIKE GROWTH FACTOR BINDING PROTEIN,N-TERMINAL"/>
    <property type="match status" value="1"/>
</dbReference>
<dbReference type="EMBL" id="BLQM01000022">
    <property type="protein sequence ID" value="GMH51673.1"/>
    <property type="molecule type" value="Genomic_DNA"/>
</dbReference>
<dbReference type="SUPFAM" id="SSF57184">
    <property type="entry name" value="Growth factor receptor domain"/>
    <property type="match status" value="2"/>
</dbReference>
<dbReference type="Gene3D" id="2.10.50.10">
    <property type="entry name" value="Tumor Necrosis Factor Receptor, subunit A, domain 2"/>
    <property type="match status" value="1"/>
</dbReference>
<reference evidence="2" key="1">
    <citation type="journal article" date="2023" name="Commun. Biol.">
        <title>Genome analysis of Parmales, the sister group of diatoms, reveals the evolutionary specialization of diatoms from phago-mixotrophs to photoautotrophs.</title>
        <authorList>
            <person name="Ban H."/>
            <person name="Sato S."/>
            <person name="Yoshikawa S."/>
            <person name="Yamada K."/>
            <person name="Nakamura Y."/>
            <person name="Ichinomiya M."/>
            <person name="Sato N."/>
            <person name="Blanc-Mathieu R."/>
            <person name="Endo H."/>
            <person name="Kuwata A."/>
            <person name="Ogata H."/>
        </authorList>
    </citation>
    <scope>NUCLEOTIDE SEQUENCE [LARGE SCALE GENOMIC DNA]</scope>
</reference>
<evidence type="ECO:0000313" key="1">
    <source>
        <dbReference type="EMBL" id="GMH51673.1"/>
    </source>
</evidence>